<dbReference type="PATRIC" id="fig|1365250.3.peg.45"/>
<dbReference type="InterPro" id="IPR011991">
    <property type="entry name" value="ArsR-like_HTH"/>
</dbReference>
<dbReference type="InterPro" id="IPR036390">
    <property type="entry name" value="WH_DNA-bd_sf"/>
</dbReference>
<dbReference type="SUPFAM" id="SSF46785">
    <property type="entry name" value="Winged helix' DNA-binding domain"/>
    <property type="match status" value="1"/>
</dbReference>
<dbReference type="EMBL" id="AUYB01000002">
    <property type="protein sequence ID" value="KZN48573.1"/>
    <property type="molecule type" value="Genomic_DNA"/>
</dbReference>
<evidence type="ECO:0000313" key="2">
    <source>
        <dbReference type="EMBL" id="KZN48573.1"/>
    </source>
</evidence>
<dbReference type="InterPro" id="IPR027395">
    <property type="entry name" value="WH_DNA-bd_dom"/>
</dbReference>
<dbReference type="CDD" id="cd00090">
    <property type="entry name" value="HTH_ARSR"/>
    <property type="match status" value="1"/>
</dbReference>
<dbReference type="InterPro" id="IPR036388">
    <property type="entry name" value="WH-like_DNA-bd_sf"/>
</dbReference>
<dbReference type="InterPro" id="IPR001845">
    <property type="entry name" value="HTH_ArsR_DNA-bd_dom"/>
</dbReference>
<gene>
    <name evidence="2" type="ORF">N475_05975</name>
</gene>
<dbReference type="Gene3D" id="1.10.10.10">
    <property type="entry name" value="Winged helix-like DNA-binding domain superfamily/Winged helix DNA-binding domain"/>
    <property type="match status" value="1"/>
</dbReference>
<dbReference type="GO" id="GO:0003700">
    <property type="term" value="F:DNA-binding transcription factor activity"/>
    <property type="evidence" value="ECO:0007669"/>
    <property type="project" value="InterPro"/>
</dbReference>
<dbReference type="AlphaFoldDB" id="A0A162AEV1"/>
<organism evidence="2 3">
    <name type="scientific">Pseudoalteromonas luteoviolacea DSM 6061</name>
    <dbReference type="NCBI Taxonomy" id="1365250"/>
    <lineage>
        <taxon>Bacteria</taxon>
        <taxon>Pseudomonadati</taxon>
        <taxon>Pseudomonadota</taxon>
        <taxon>Gammaproteobacteria</taxon>
        <taxon>Alteromonadales</taxon>
        <taxon>Pseudoalteromonadaceae</taxon>
        <taxon>Pseudoalteromonas</taxon>
    </lineage>
</organism>
<evidence type="ECO:0000313" key="3">
    <source>
        <dbReference type="Proteomes" id="UP000076643"/>
    </source>
</evidence>
<evidence type="ECO:0000259" key="1">
    <source>
        <dbReference type="SMART" id="SM00418"/>
    </source>
</evidence>
<dbReference type="RefSeq" id="WP_063359028.1">
    <property type="nucleotide sequence ID" value="NZ_AQHB01000041.1"/>
</dbReference>
<name>A0A162AEV1_9GAMM</name>
<comment type="caution">
    <text evidence="2">The sequence shown here is derived from an EMBL/GenBank/DDBJ whole genome shotgun (WGS) entry which is preliminary data.</text>
</comment>
<dbReference type="STRING" id="43657.S4054249_07350"/>
<dbReference type="Pfam" id="PF13601">
    <property type="entry name" value="HTH_34"/>
    <property type="match status" value="1"/>
</dbReference>
<dbReference type="Proteomes" id="UP000076643">
    <property type="component" value="Unassembled WGS sequence"/>
</dbReference>
<proteinExistence type="predicted"/>
<dbReference type="SMART" id="SM00418">
    <property type="entry name" value="HTH_ARSR"/>
    <property type="match status" value="1"/>
</dbReference>
<accession>A0A162AEV1</accession>
<dbReference type="PANTHER" id="PTHR37318">
    <property type="entry name" value="BSL7504 PROTEIN"/>
    <property type="match status" value="1"/>
</dbReference>
<reference evidence="2 3" key="1">
    <citation type="submission" date="2013-07" db="EMBL/GenBank/DDBJ databases">
        <title>Comparative Genomic and Metabolomic Analysis of Twelve Strains of Pseudoalteromonas luteoviolacea.</title>
        <authorList>
            <person name="Vynne N.G."/>
            <person name="Mansson M."/>
            <person name="Gram L."/>
        </authorList>
    </citation>
    <scope>NUCLEOTIDE SEQUENCE [LARGE SCALE GENOMIC DNA]</scope>
    <source>
        <strain evidence="2 3">DSM 6061</strain>
    </source>
</reference>
<protein>
    <recommendedName>
        <fullName evidence="1">HTH arsR-type domain-containing protein</fullName>
    </recommendedName>
</protein>
<feature type="domain" description="HTH arsR-type" evidence="1">
    <location>
        <begin position="3"/>
        <end position="81"/>
    </location>
</feature>
<keyword evidence="3" id="KW-1185">Reference proteome</keyword>
<sequence length="94" mass="10533">MPELDPIIHAPNRLRICAMLATSAELDFRLLKAQLDVSDSVLSKQLKALEDANYIEAKKRSYNGRPRTWVSLTDLGQLAFNNHVAALKSIINND</sequence>
<dbReference type="PANTHER" id="PTHR37318:SF1">
    <property type="entry name" value="BSL7504 PROTEIN"/>
    <property type="match status" value="1"/>
</dbReference>